<sequence length="173" mass="19340">MVEPKITKLDDSFAPPAFFVGYVGYPRINAGPMITADRISSELIDNAEAWGDKTQEEIVQMRLSLFRTYSRIDAKKPLESDIIQRSHEVLLGVKSVDVEIELEKPIIPRILLNERTAPSGPIAPIKKLIVTENQTPLKPLEKAFYDTDLKAGEAVGILGKEKIHTNILTRVFS</sequence>
<dbReference type="InterPro" id="IPR006978">
    <property type="entry name" value="Nre_N"/>
</dbReference>
<feature type="domain" description="Archaeal Nre N-terminal" evidence="1">
    <location>
        <begin position="13"/>
        <end position="173"/>
    </location>
</feature>
<proteinExistence type="predicted"/>
<dbReference type="AlphaFoldDB" id="X0UJ83"/>
<dbReference type="PANTHER" id="PTHR38136:SF2">
    <property type="entry name" value="DNA REPAIR PROTEIN"/>
    <property type="match status" value="1"/>
</dbReference>
<dbReference type="GO" id="GO:0006281">
    <property type="term" value="P:DNA repair"/>
    <property type="evidence" value="ECO:0007669"/>
    <property type="project" value="InterPro"/>
</dbReference>
<comment type="caution">
    <text evidence="2">The sequence shown here is derived from an EMBL/GenBank/DDBJ whole genome shotgun (WGS) entry which is preliminary data.</text>
</comment>
<protein>
    <recommendedName>
        <fullName evidence="1">Archaeal Nre N-terminal domain-containing protein</fullName>
    </recommendedName>
</protein>
<evidence type="ECO:0000313" key="2">
    <source>
        <dbReference type="EMBL" id="GAG00423.1"/>
    </source>
</evidence>
<feature type="non-terminal residue" evidence="2">
    <location>
        <position position="173"/>
    </location>
</feature>
<accession>X0UJ83</accession>
<gene>
    <name evidence="2" type="ORF">S01H1_45421</name>
</gene>
<dbReference type="Pfam" id="PF04894">
    <property type="entry name" value="Nre_N"/>
    <property type="match status" value="1"/>
</dbReference>
<reference evidence="2" key="1">
    <citation type="journal article" date="2014" name="Front. Microbiol.">
        <title>High frequency of phylogenetically diverse reductive dehalogenase-homologous genes in deep subseafloor sedimentary metagenomes.</title>
        <authorList>
            <person name="Kawai M."/>
            <person name="Futagami T."/>
            <person name="Toyoda A."/>
            <person name="Takaki Y."/>
            <person name="Nishi S."/>
            <person name="Hori S."/>
            <person name="Arai W."/>
            <person name="Tsubouchi T."/>
            <person name="Morono Y."/>
            <person name="Uchiyama I."/>
            <person name="Ito T."/>
            <person name="Fujiyama A."/>
            <person name="Inagaki F."/>
            <person name="Takami H."/>
        </authorList>
    </citation>
    <scope>NUCLEOTIDE SEQUENCE</scope>
    <source>
        <strain evidence="2">Expedition CK06-06</strain>
    </source>
</reference>
<evidence type="ECO:0000259" key="1">
    <source>
        <dbReference type="Pfam" id="PF04894"/>
    </source>
</evidence>
<dbReference type="PANTHER" id="PTHR38136">
    <property type="entry name" value="DNA REPAIR PROTEIN"/>
    <property type="match status" value="1"/>
</dbReference>
<dbReference type="InterPro" id="IPR033167">
    <property type="entry name" value="Nre"/>
</dbReference>
<name>X0UJ83_9ZZZZ</name>
<organism evidence="2">
    <name type="scientific">marine sediment metagenome</name>
    <dbReference type="NCBI Taxonomy" id="412755"/>
    <lineage>
        <taxon>unclassified sequences</taxon>
        <taxon>metagenomes</taxon>
        <taxon>ecological metagenomes</taxon>
    </lineage>
</organism>
<dbReference type="EMBL" id="BARS01029023">
    <property type="protein sequence ID" value="GAG00423.1"/>
    <property type="molecule type" value="Genomic_DNA"/>
</dbReference>